<organism evidence="7 8">
    <name type="scientific">Aristolochia fimbriata</name>
    <name type="common">White veined hardy Dutchman's pipe vine</name>
    <dbReference type="NCBI Taxonomy" id="158543"/>
    <lineage>
        <taxon>Eukaryota</taxon>
        <taxon>Viridiplantae</taxon>
        <taxon>Streptophyta</taxon>
        <taxon>Embryophyta</taxon>
        <taxon>Tracheophyta</taxon>
        <taxon>Spermatophyta</taxon>
        <taxon>Magnoliopsida</taxon>
        <taxon>Magnoliidae</taxon>
        <taxon>Piperales</taxon>
        <taxon>Aristolochiaceae</taxon>
        <taxon>Aristolochia</taxon>
    </lineage>
</organism>
<gene>
    <name evidence="7" type="ORF">H6P81_015792</name>
</gene>
<proteinExistence type="inferred from homology"/>
<evidence type="ECO:0000256" key="3">
    <source>
        <dbReference type="ARBA" id="ARBA00012334"/>
    </source>
</evidence>
<dbReference type="AlphaFoldDB" id="A0AAV7E9N3"/>
<sequence>MSVHMPMGFAPLTLVSRCSNESDFSCCKIPKSRHRSWLVKACLATREAVNRRRCECLNLYKQLVPYEKSQLWQSSIIERRHTLVERGADHSDTLIILQHPPVYTLGAGSSEEYLKFNIEDAPYDIFRSERGGEVTYHGPGQLILYPLINLRYQKTDLHWYLRALEEVVIRVLYNTFSIKASRVDGYTGVWVGNQKVAAIGIRVSRWITYHGLALNVTTDLTPFQHIVPCGIHGRQVGSIFELLNVASTGKPNFDVHLLLDITLVALLEEFSNIFQLSVHDKSLVDFDFHEKTFNIV</sequence>
<dbReference type="PROSITE" id="PS51733">
    <property type="entry name" value="BPL_LPL_CATALYTIC"/>
    <property type="match status" value="1"/>
</dbReference>
<evidence type="ECO:0000256" key="2">
    <source>
        <dbReference type="ARBA" id="ARBA00007907"/>
    </source>
</evidence>
<dbReference type="EC" id="2.3.1.181" evidence="3"/>
<evidence type="ECO:0000256" key="1">
    <source>
        <dbReference type="ARBA" id="ARBA00004821"/>
    </source>
</evidence>
<accession>A0AAV7E9N3</accession>
<comment type="caution">
    <text evidence="7">The sequence shown here is derived from an EMBL/GenBank/DDBJ whole genome shotgun (WGS) entry which is preliminary data.</text>
</comment>
<dbReference type="InterPro" id="IPR045864">
    <property type="entry name" value="aa-tRNA-synth_II/BPL/LPL"/>
</dbReference>
<evidence type="ECO:0000313" key="8">
    <source>
        <dbReference type="Proteomes" id="UP000825729"/>
    </source>
</evidence>
<dbReference type="Gene3D" id="3.30.930.10">
    <property type="entry name" value="Bira Bifunctional Protein, Domain 2"/>
    <property type="match status" value="1"/>
</dbReference>
<evidence type="ECO:0000256" key="5">
    <source>
        <dbReference type="ARBA" id="ARBA00023315"/>
    </source>
</evidence>
<keyword evidence="8" id="KW-1185">Reference proteome</keyword>
<dbReference type="InterPro" id="IPR000544">
    <property type="entry name" value="Octanoyltransferase"/>
</dbReference>
<keyword evidence="5" id="KW-0012">Acyltransferase</keyword>
<dbReference type="InterPro" id="IPR020605">
    <property type="entry name" value="Octanoyltransferase_CS"/>
</dbReference>
<dbReference type="CDD" id="cd16444">
    <property type="entry name" value="LipB"/>
    <property type="match status" value="1"/>
</dbReference>
<dbReference type="PANTHER" id="PTHR10993">
    <property type="entry name" value="OCTANOYLTRANSFERASE"/>
    <property type="match status" value="1"/>
</dbReference>
<dbReference type="NCBIfam" id="TIGR00214">
    <property type="entry name" value="lipB"/>
    <property type="match status" value="1"/>
</dbReference>
<evidence type="ECO:0000313" key="7">
    <source>
        <dbReference type="EMBL" id="KAG9444452.1"/>
    </source>
</evidence>
<dbReference type="GO" id="GO:0009249">
    <property type="term" value="P:protein lipoylation"/>
    <property type="evidence" value="ECO:0007669"/>
    <property type="project" value="InterPro"/>
</dbReference>
<dbReference type="EMBL" id="JAINDJ010000006">
    <property type="protein sequence ID" value="KAG9444452.1"/>
    <property type="molecule type" value="Genomic_DNA"/>
</dbReference>
<protein>
    <recommendedName>
        <fullName evidence="3">lipoyl(octanoyl) transferase</fullName>
        <ecNumber evidence="3">2.3.1.181</ecNumber>
    </recommendedName>
</protein>
<evidence type="ECO:0000256" key="4">
    <source>
        <dbReference type="ARBA" id="ARBA00022679"/>
    </source>
</evidence>
<comment type="pathway">
    <text evidence="1">Protein modification; protein lipoylation via endogenous pathway; protein N(6)-(lipoyl)lysine from octanoyl-[acyl-carrier-protein]: step 1/2.</text>
</comment>
<name>A0AAV7E9N3_ARIFI</name>
<dbReference type="PROSITE" id="PS01313">
    <property type="entry name" value="LIPB"/>
    <property type="match status" value="1"/>
</dbReference>
<feature type="domain" description="BPL/LPL catalytic" evidence="6">
    <location>
        <begin position="88"/>
        <end position="274"/>
    </location>
</feature>
<dbReference type="InterPro" id="IPR004143">
    <property type="entry name" value="BPL_LPL_catalytic"/>
</dbReference>
<dbReference type="HAMAP" id="MF_00013">
    <property type="entry name" value="LipB"/>
    <property type="match status" value="1"/>
</dbReference>
<keyword evidence="4" id="KW-0808">Transferase</keyword>
<comment type="similarity">
    <text evidence="2">Belongs to the LipB family.</text>
</comment>
<dbReference type="PANTHER" id="PTHR10993:SF7">
    <property type="entry name" value="LIPOYLTRANSFERASE 2, MITOCHONDRIAL-RELATED"/>
    <property type="match status" value="1"/>
</dbReference>
<dbReference type="Pfam" id="PF21948">
    <property type="entry name" value="LplA-B_cat"/>
    <property type="match status" value="1"/>
</dbReference>
<dbReference type="Proteomes" id="UP000825729">
    <property type="component" value="Unassembled WGS sequence"/>
</dbReference>
<dbReference type="SUPFAM" id="SSF55681">
    <property type="entry name" value="Class II aaRS and biotin synthetases"/>
    <property type="match status" value="1"/>
</dbReference>
<reference evidence="7 8" key="1">
    <citation type="submission" date="2021-07" db="EMBL/GenBank/DDBJ databases">
        <title>The Aristolochia fimbriata genome: insights into angiosperm evolution, floral development and chemical biosynthesis.</title>
        <authorList>
            <person name="Jiao Y."/>
        </authorList>
    </citation>
    <scope>NUCLEOTIDE SEQUENCE [LARGE SCALE GENOMIC DNA]</scope>
    <source>
        <strain evidence="7">IBCAS-2021</strain>
        <tissue evidence="7">Leaf</tissue>
    </source>
</reference>
<dbReference type="GO" id="GO:0033819">
    <property type="term" value="F:lipoyl(octanoyl) transferase activity"/>
    <property type="evidence" value="ECO:0007669"/>
    <property type="project" value="UniProtKB-EC"/>
</dbReference>
<evidence type="ECO:0000259" key="6">
    <source>
        <dbReference type="PROSITE" id="PS51733"/>
    </source>
</evidence>